<keyword evidence="1" id="KW-0812">Transmembrane</keyword>
<sequence length="191" mass="21322">MLFEKVPGLYGSGVIQNKFVEIRQNAKTMILDEFFSSDNVVKYIEKKSHDSAGIGTYLANMVNKFDFNPLFDAFIRRVNEGPLGVLLGLSGTTPNMDAFREPVIKNIRESLEEFCYEPNFQASLIKGLTEPEVGAGIVNQIEELIDKRLSELTPEIVKDLTHSIIHEHLGWLVVWGGIFGGLVGIVSAFFL</sequence>
<dbReference type="EMBL" id="PEIB01000028">
    <property type="protein sequence ID" value="RXJ72006.1"/>
    <property type="molecule type" value="Genomic_DNA"/>
</dbReference>
<keyword evidence="1" id="KW-0472">Membrane</keyword>
<evidence type="ECO:0000313" key="3">
    <source>
        <dbReference type="Proteomes" id="UP000290287"/>
    </source>
</evidence>
<dbReference type="PANTHER" id="PTHR38568">
    <property type="entry name" value="DUF445 DOMAIN-CONTAINING PROTEIN-RELATED"/>
    <property type="match status" value="1"/>
</dbReference>
<comment type="caution">
    <text evidence="2">The sequence shown here is derived from an EMBL/GenBank/DDBJ whole genome shotgun (WGS) entry which is preliminary data.</text>
</comment>
<name>A0A4Q0YMM8_9GAMM</name>
<keyword evidence="1" id="KW-1133">Transmembrane helix</keyword>
<accession>A0A4Q0YMM8</accession>
<protein>
    <submittedName>
        <fullName evidence="2">DUF445 domain-containing protein</fullName>
    </submittedName>
</protein>
<reference evidence="2 3" key="1">
    <citation type="submission" date="2017-10" db="EMBL/GenBank/DDBJ databases">
        <title>Nyctiphanis sp. nov., isolated from the stomach of the euphausiid Nyctiphanes simplex (Hansen, 1911) in the Gulf of California.</title>
        <authorList>
            <person name="Gomez-Gil B."/>
            <person name="Aguilar-Mendez M."/>
            <person name="Lopez-Cortes A."/>
            <person name="Gomez-Gutierrez J."/>
            <person name="Roque A."/>
            <person name="Lang E."/>
            <person name="Gonzalez-Castillo A."/>
        </authorList>
    </citation>
    <scope>NUCLEOTIDE SEQUENCE [LARGE SCALE GENOMIC DNA]</scope>
    <source>
        <strain evidence="2 3">CAIM 600</strain>
    </source>
</reference>
<evidence type="ECO:0000256" key="1">
    <source>
        <dbReference type="SAM" id="Phobius"/>
    </source>
</evidence>
<keyword evidence="3" id="KW-1185">Reference proteome</keyword>
<dbReference type="PANTHER" id="PTHR38568:SF1">
    <property type="entry name" value="DUF445 DOMAIN-CONTAINING PROTEIN"/>
    <property type="match status" value="1"/>
</dbReference>
<gene>
    <name evidence="2" type="ORF">CS022_18595</name>
</gene>
<dbReference type="Proteomes" id="UP000290287">
    <property type="component" value="Unassembled WGS sequence"/>
</dbReference>
<organism evidence="2 3">
    <name type="scientific">Veronia nyctiphanis</name>
    <dbReference type="NCBI Taxonomy" id="1278244"/>
    <lineage>
        <taxon>Bacteria</taxon>
        <taxon>Pseudomonadati</taxon>
        <taxon>Pseudomonadota</taxon>
        <taxon>Gammaproteobacteria</taxon>
        <taxon>Vibrionales</taxon>
        <taxon>Vibrionaceae</taxon>
        <taxon>Veronia</taxon>
    </lineage>
</organism>
<evidence type="ECO:0000313" key="2">
    <source>
        <dbReference type="EMBL" id="RXJ72006.1"/>
    </source>
</evidence>
<dbReference type="AlphaFoldDB" id="A0A4Q0YMM8"/>
<feature type="transmembrane region" description="Helical" evidence="1">
    <location>
        <begin position="169"/>
        <end position="190"/>
    </location>
</feature>
<proteinExistence type="predicted"/>